<evidence type="ECO:0000256" key="4">
    <source>
        <dbReference type="RuleBase" id="RU362114"/>
    </source>
</evidence>
<keyword evidence="3 4" id="KW-0520">NAD</keyword>
<evidence type="ECO:0000259" key="5">
    <source>
        <dbReference type="PROSITE" id="PS51059"/>
    </source>
</evidence>
<dbReference type="GO" id="GO:0006302">
    <property type="term" value="P:double-strand break repair"/>
    <property type="evidence" value="ECO:0007669"/>
    <property type="project" value="TreeGrafter"/>
</dbReference>
<dbReference type="Proteomes" id="UP000747542">
    <property type="component" value="Unassembled WGS sequence"/>
</dbReference>
<dbReference type="PANTHER" id="PTHR10459">
    <property type="entry name" value="DNA LIGASE"/>
    <property type="match status" value="1"/>
</dbReference>
<evidence type="ECO:0000256" key="2">
    <source>
        <dbReference type="ARBA" id="ARBA00022679"/>
    </source>
</evidence>
<dbReference type="GO" id="GO:0003950">
    <property type="term" value="F:NAD+ poly-ADP-ribosyltransferase activity"/>
    <property type="evidence" value="ECO:0007669"/>
    <property type="project" value="UniProtKB-UniRule"/>
</dbReference>
<gene>
    <name evidence="6" type="primary">PARP3-L2</name>
    <name evidence="6" type="ORF">Hamer_G013818</name>
</gene>
<dbReference type="InterPro" id="IPR050800">
    <property type="entry name" value="ARTD/PARP"/>
</dbReference>
<feature type="domain" description="PARP catalytic" evidence="5">
    <location>
        <begin position="1"/>
        <end position="206"/>
    </location>
</feature>
<protein>
    <recommendedName>
        <fullName evidence="4">Poly [ADP-ribose] polymerase</fullName>
        <shortName evidence="4">PARP</shortName>
        <ecNumber evidence="4">2.4.2.-</ecNumber>
    </recommendedName>
</protein>
<dbReference type="EMBL" id="JAHLQT010012455">
    <property type="protein sequence ID" value="KAG7171351.1"/>
    <property type="molecule type" value="Genomic_DNA"/>
</dbReference>
<keyword evidence="2 4" id="KW-0808">Transferase</keyword>
<sequence>MSLKNRKLPVHDLQVIEEFATIEDDTEVHLLDVWKIDRDGEQERFSAYDDTKERMLLWYATDVPSVSIILKGGLKHNPPCNLYKTIDLFSRPRHFWNDCTTHYGKFKGEKNVGFMFLVELPLVNVANETVEDDSLNHGYLCAHTHSEREPDLAQSKILKLDGKDVIVPVGPLVDQKEWASECCLEDTYHVYDESLIRLRYLLKFSF</sequence>
<evidence type="ECO:0000313" key="7">
    <source>
        <dbReference type="Proteomes" id="UP000747542"/>
    </source>
</evidence>
<accession>A0A8J5N1F2</accession>
<name>A0A8J5N1F2_HOMAM</name>
<dbReference type="AlphaFoldDB" id="A0A8J5N1F2"/>
<dbReference type="SUPFAM" id="SSF56399">
    <property type="entry name" value="ADP-ribosylation"/>
    <property type="match status" value="1"/>
</dbReference>
<keyword evidence="1 4" id="KW-0328">Glycosyltransferase</keyword>
<organism evidence="6 7">
    <name type="scientific">Homarus americanus</name>
    <name type="common">American lobster</name>
    <dbReference type="NCBI Taxonomy" id="6706"/>
    <lineage>
        <taxon>Eukaryota</taxon>
        <taxon>Metazoa</taxon>
        <taxon>Ecdysozoa</taxon>
        <taxon>Arthropoda</taxon>
        <taxon>Crustacea</taxon>
        <taxon>Multicrustacea</taxon>
        <taxon>Malacostraca</taxon>
        <taxon>Eumalacostraca</taxon>
        <taxon>Eucarida</taxon>
        <taxon>Decapoda</taxon>
        <taxon>Pleocyemata</taxon>
        <taxon>Astacidea</taxon>
        <taxon>Nephropoidea</taxon>
        <taxon>Nephropidae</taxon>
        <taxon>Homarus</taxon>
    </lineage>
</organism>
<keyword evidence="7" id="KW-1185">Reference proteome</keyword>
<dbReference type="PROSITE" id="PS51059">
    <property type="entry name" value="PARP_CATALYTIC"/>
    <property type="match status" value="1"/>
</dbReference>
<dbReference type="GO" id="GO:0070212">
    <property type="term" value="P:protein poly-ADP-ribosylation"/>
    <property type="evidence" value="ECO:0007669"/>
    <property type="project" value="TreeGrafter"/>
</dbReference>
<reference evidence="6" key="1">
    <citation type="journal article" date="2021" name="Sci. Adv.">
        <title>The American lobster genome reveals insights on longevity, neural, and immune adaptations.</title>
        <authorList>
            <person name="Polinski J.M."/>
            <person name="Zimin A.V."/>
            <person name="Clark K.F."/>
            <person name="Kohn A.B."/>
            <person name="Sadowski N."/>
            <person name="Timp W."/>
            <person name="Ptitsyn A."/>
            <person name="Khanna P."/>
            <person name="Romanova D.Y."/>
            <person name="Williams P."/>
            <person name="Greenwood S.J."/>
            <person name="Moroz L.L."/>
            <person name="Walt D.R."/>
            <person name="Bodnar A.G."/>
        </authorList>
    </citation>
    <scope>NUCLEOTIDE SEQUENCE</scope>
    <source>
        <strain evidence="6">GMGI-L3</strain>
    </source>
</reference>
<dbReference type="GO" id="GO:0035861">
    <property type="term" value="C:site of double-strand break"/>
    <property type="evidence" value="ECO:0007669"/>
    <property type="project" value="TreeGrafter"/>
</dbReference>
<dbReference type="GO" id="GO:1990404">
    <property type="term" value="F:NAD+-protein mono-ADP-ribosyltransferase activity"/>
    <property type="evidence" value="ECO:0007669"/>
    <property type="project" value="TreeGrafter"/>
</dbReference>
<dbReference type="EC" id="2.4.2.-" evidence="4"/>
<dbReference type="Gene3D" id="3.90.228.10">
    <property type="match status" value="1"/>
</dbReference>
<evidence type="ECO:0000313" key="6">
    <source>
        <dbReference type="EMBL" id="KAG7171351.1"/>
    </source>
</evidence>
<dbReference type="GO" id="GO:0005730">
    <property type="term" value="C:nucleolus"/>
    <property type="evidence" value="ECO:0007669"/>
    <property type="project" value="TreeGrafter"/>
</dbReference>
<evidence type="ECO:0000256" key="1">
    <source>
        <dbReference type="ARBA" id="ARBA00022676"/>
    </source>
</evidence>
<evidence type="ECO:0000256" key="3">
    <source>
        <dbReference type="ARBA" id="ARBA00023027"/>
    </source>
</evidence>
<dbReference type="Pfam" id="PF00644">
    <property type="entry name" value="PARP"/>
    <property type="match status" value="1"/>
</dbReference>
<dbReference type="InterPro" id="IPR012317">
    <property type="entry name" value="Poly(ADP-ribose)pol_cat_dom"/>
</dbReference>
<comment type="caution">
    <text evidence="6">The sequence shown here is derived from an EMBL/GenBank/DDBJ whole genome shotgun (WGS) entry which is preliminary data.</text>
</comment>
<proteinExistence type="predicted"/>
<dbReference type="PANTHER" id="PTHR10459:SF66">
    <property type="entry name" value="PROTEIN MONO-ADP-RIBOSYLTRANSFERASE PARP3"/>
    <property type="match status" value="1"/>
</dbReference>